<reference evidence="3" key="5">
    <citation type="submission" date="2025-09" db="UniProtKB">
        <authorList>
            <consortium name="Ensembl"/>
        </authorList>
    </citation>
    <scope>IDENTIFICATION</scope>
</reference>
<name>A0A4W3GD92_CALMI</name>
<reference evidence="4" key="3">
    <citation type="journal article" date="2014" name="Nature">
        <title>Elephant shark genome provides unique insights into gnathostome evolution.</title>
        <authorList>
            <consortium name="International Elephant Shark Genome Sequencing Consortium"/>
            <person name="Venkatesh B."/>
            <person name="Lee A.P."/>
            <person name="Ravi V."/>
            <person name="Maurya A.K."/>
            <person name="Lian M.M."/>
            <person name="Swann J.B."/>
            <person name="Ohta Y."/>
            <person name="Flajnik M.F."/>
            <person name="Sutoh Y."/>
            <person name="Kasahara M."/>
            <person name="Hoon S."/>
            <person name="Gangu V."/>
            <person name="Roy S.W."/>
            <person name="Irimia M."/>
            <person name="Korzh V."/>
            <person name="Kondrychyn I."/>
            <person name="Lim Z.W."/>
            <person name="Tay B.H."/>
            <person name="Tohari S."/>
            <person name="Kong K.W."/>
            <person name="Ho S."/>
            <person name="Lorente-Galdos B."/>
            <person name="Quilez J."/>
            <person name="Marques-Bonet T."/>
            <person name="Raney B.J."/>
            <person name="Ingham P.W."/>
            <person name="Tay A."/>
            <person name="Hillier L.W."/>
            <person name="Minx P."/>
            <person name="Boehm T."/>
            <person name="Wilson R.K."/>
            <person name="Brenner S."/>
            <person name="Warren W.C."/>
        </authorList>
    </citation>
    <scope>NUCLEOTIDE SEQUENCE [LARGE SCALE GENOMIC DNA]</scope>
</reference>
<dbReference type="Pfam" id="PF03952">
    <property type="entry name" value="Enolase_N"/>
    <property type="match status" value="1"/>
</dbReference>
<dbReference type="InParanoid" id="A0A4W3GD92"/>
<dbReference type="STRING" id="7868.ENSCMIP00000000787"/>
<sequence>MSIQKIHAREILDSRGNPTVEVDLYTAKDPQSLTLTHTQSLTLTHTQTRKVTRSHP</sequence>
<protein>
    <recommendedName>
        <fullName evidence="2">Enolase N-terminal domain-containing protein</fullName>
    </recommendedName>
</protein>
<evidence type="ECO:0000313" key="4">
    <source>
        <dbReference type="Proteomes" id="UP000314986"/>
    </source>
</evidence>
<keyword evidence="4" id="KW-1185">Reference proteome</keyword>
<reference evidence="4" key="1">
    <citation type="journal article" date="2006" name="Science">
        <title>Ancient noncoding elements conserved in the human genome.</title>
        <authorList>
            <person name="Venkatesh B."/>
            <person name="Kirkness E.F."/>
            <person name="Loh Y.H."/>
            <person name="Halpern A.L."/>
            <person name="Lee A.P."/>
            <person name="Johnson J."/>
            <person name="Dandona N."/>
            <person name="Viswanathan L.D."/>
            <person name="Tay A."/>
            <person name="Venter J.C."/>
            <person name="Strausberg R.L."/>
            <person name="Brenner S."/>
        </authorList>
    </citation>
    <scope>NUCLEOTIDE SEQUENCE [LARGE SCALE GENOMIC DNA]</scope>
</reference>
<dbReference type="Ensembl" id="ENSCMIT00000000836.1">
    <property type="protein sequence ID" value="ENSCMIP00000000787.1"/>
    <property type="gene ID" value="ENSCMIG00000000553.1"/>
</dbReference>
<evidence type="ECO:0000313" key="3">
    <source>
        <dbReference type="Ensembl" id="ENSCMIP00000000787.1"/>
    </source>
</evidence>
<feature type="region of interest" description="Disordered" evidence="1">
    <location>
        <begin position="36"/>
        <end position="56"/>
    </location>
</feature>
<feature type="compositionally biased region" description="Basic residues" evidence="1">
    <location>
        <begin position="47"/>
        <end position="56"/>
    </location>
</feature>
<feature type="domain" description="Enolase N-terminal" evidence="2">
    <location>
        <begin position="3"/>
        <end position="29"/>
    </location>
</feature>
<dbReference type="InterPro" id="IPR029017">
    <property type="entry name" value="Enolase-like_N"/>
</dbReference>
<dbReference type="SUPFAM" id="SSF54826">
    <property type="entry name" value="Enolase N-terminal domain-like"/>
    <property type="match status" value="1"/>
</dbReference>
<proteinExistence type="predicted"/>
<feature type="compositionally biased region" description="Low complexity" evidence="1">
    <location>
        <begin position="36"/>
        <end position="46"/>
    </location>
</feature>
<dbReference type="GeneTree" id="ENSGT01060000249782"/>
<reference evidence="4" key="2">
    <citation type="journal article" date="2007" name="PLoS Biol.">
        <title>Survey sequencing and comparative analysis of the elephant shark (Callorhinchus milii) genome.</title>
        <authorList>
            <person name="Venkatesh B."/>
            <person name="Kirkness E.F."/>
            <person name="Loh Y.H."/>
            <person name="Halpern A.L."/>
            <person name="Lee A.P."/>
            <person name="Johnson J."/>
            <person name="Dandona N."/>
            <person name="Viswanathan L.D."/>
            <person name="Tay A."/>
            <person name="Venter J.C."/>
            <person name="Strausberg R.L."/>
            <person name="Brenner S."/>
        </authorList>
    </citation>
    <scope>NUCLEOTIDE SEQUENCE [LARGE SCALE GENOMIC DNA]</scope>
</reference>
<dbReference type="OMA" id="RFCCSTW"/>
<evidence type="ECO:0000256" key="1">
    <source>
        <dbReference type="SAM" id="MobiDB-lite"/>
    </source>
</evidence>
<accession>A0A4W3GD92</accession>
<reference evidence="3" key="4">
    <citation type="submission" date="2025-08" db="UniProtKB">
        <authorList>
            <consortium name="Ensembl"/>
        </authorList>
    </citation>
    <scope>IDENTIFICATION</scope>
</reference>
<dbReference type="Gene3D" id="3.30.390.10">
    <property type="entry name" value="Enolase-like, N-terminal domain"/>
    <property type="match status" value="1"/>
</dbReference>
<dbReference type="Proteomes" id="UP000314986">
    <property type="component" value="Unassembled WGS sequence"/>
</dbReference>
<evidence type="ECO:0000259" key="2">
    <source>
        <dbReference type="Pfam" id="PF03952"/>
    </source>
</evidence>
<organism evidence="3 4">
    <name type="scientific">Callorhinchus milii</name>
    <name type="common">Ghost shark</name>
    <dbReference type="NCBI Taxonomy" id="7868"/>
    <lineage>
        <taxon>Eukaryota</taxon>
        <taxon>Metazoa</taxon>
        <taxon>Chordata</taxon>
        <taxon>Craniata</taxon>
        <taxon>Vertebrata</taxon>
        <taxon>Chondrichthyes</taxon>
        <taxon>Holocephali</taxon>
        <taxon>Chimaeriformes</taxon>
        <taxon>Callorhinchidae</taxon>
        <taxon>Callorhinchus</taxon>
    </lineage>
</organism>
<dbReference type="AlphaFoldDB" id="A0A4W3GD92"/>
<dbReference type="InterPro" id="IPR020811">
    <property type="entry name" value="Enolase_N"/>
</dbReference>